<evidence type="ECO:0000259" key="7">
    <source>
        <dbReference type="Pfam" id="PF00890"/>
    </source>
</evidence>
<dbReference type="PROSITE" id="PS51318">
    <property type="entry name" value="TAT"/>
    <property type="match status" value="1"/>
</dbReference>
<reference evidence="8 10" key="1">
    <citation type="journal article" date="2018" name="Elife">
        <title>Discovery and characterization of a prevalent human gut bacterial enzyme sufficient for the inactivation of a family of plant toxins.</title>
        <authorList>
            <person name="Koppel N."/>
            <person name="Bisanz J.E."/>
            <person name="Pandelia M.E."/>
            <person name="Turnbaugh P.J."/>
            <person name="Balskus E.P."/>
        </authorList>
    </citation>
    <scope>NUCLEOTIDE SEQUENCE [LARGE SCALE GENOMIC DNA]</scope>
    <source>
        <strain evidence="8 10">DSM 16107</strain>
    </source>
</reference>
<dbReference type="RefSeq" id="WP_114546803.1">
    <property type="nucleotide sequence ID" value="NZ_PPTT01000019.1"/>
</dbReference>
<keyword evidence="6" id="KW-0732">Signal</keyword>
<feature type="region of interest" description="Disordered" evidence="5">
    <location>
        <begin position="37"/>
        <end position="56"/>
    </location>
</feature>
<protein>
    <recommendedName>
        <fullName evidence="7">FAD-dependent oxidoreductase 2 FAD-binding domain-containing protein</fullName>
    </recommendedName>
</protein>
<reference evidence="11" key="2">
    <citation type="submission" date="2018-05" db="EMBL/GenBank/DDBJ databases">
        <title>Genome Sequencing of selected type strains of the family Eggerthellaceae.</title>
        <authorList>
            <person name="Danylec N."/>
            <person name="Stoll D.A."/>
            <person name="Doetsch A."/>
            <person name="Huch M."/>
        </authorList>
    </citation>
    <scope>NUCLEOTIDE SEQUENCE [LARGE SCALE GENOMIC DNA]</scope>
    <source>
        <strain evidence="11">DSM 16107</strain>
    </source>
</reference>
<evidence type="ECO:0000256" key="5">
    <source>
        <dbReference type="SAM" id="MobiDB-lite"/>
    </source>
</evidence>
<keyword evidence="4" id="KW-0560">Oxidoreductase</keyword>
<feature type="signal peptide" evidence="6">
    <location>
        <begin position="1"/>
        <end position="34"/>
    </location>
</feature>
<dbReference type="OrthoDB" id="337830at2"/>
<evidence type="ECO:0000256" key="1">
    <source>
        <dbReference type="ARBA" id="ARBA00001974"/>
    </source>
</evidence>
<dbReference type="Proteomes" id="UP000270112">
    <property type="component" value="Unassembled WGS sequence"/>
</dbReference>
<sequence>MGEISRRGFLSAAAVGAATVMGAGALSACSPASATDGKTSEASGSVSSGNQVSTWRQAPDPITDIAETYECDVLVIGLGHAGCAAFRAAAEAGAKVCALHEAKEDALTFRGGGQIGHINSAFLEGRGVPNVDVVEFMNDWQVRSNNRSNPGLVMNYAKNCGPCFDWLFPNLTDEQKESIEIRSFIEGAPFKKELSGVKTWVGTAMMGDYINDALMNCIEAGIDAGGKVYYGTKACQLVTDDQGAVTGAVGEGPDGYVRVNAAKGVIVTTGGFGANADMCADLLYEINERMGPDDEITAMMDSDGTGIQMGYWAGGRIDPCIGTMDGAYWYPTDQPVDLLGATAALWINADGKRYSNEGFGSTELQAMPGAWQPSGEIATVFDSNVEELIKAQPFGHMAIDYSSGDFSAIHAVMEKAYAGKEKGSADDADAKKDGAGGDAKTADDIVGAMSASTVFAADDFKTLGTYLGYTGAALDSFVETIEHYNELCAAGADTDFGKDPSLMIGLTQPPYYGYKGTKKVGVIMVTCGGLLVDAEGRVLDENYHPVSGLYAAGNASGGRFGWQYFTSIAGQSLSMAETMGMLTGRAAAQQ</sequence>
<dbReference type="EMBL" id="QICC01000026">
    <property type="protein sequence ID" value="RNM41811.1"/>
    <property type="molecule type" value="Genomic_DNA"/>
</dbReference>
<dbReference type="Proteomes" id="UP000253817">
    <property type="component" value="Unassembled WGS sequence"/>
</dbReference>
<dbReference type="SUPFAM" id="SSF56425">
    <property type="entry name" value="Succinate dehydrogenase/fumarate reductase flavoprotein, catalytic domain"/>
    <property type="match status" value="1"/>
</dbReference>
<accession>A0A3N0IXX4</accession>
<gene>
    <name evidence="8" type="ORF">C1876_11125</name>
    <name evidence="9" type="ORF">DMP09_07975</name>
</gene>
<evidence type="ECO:0000256" key="6">
    <source>
        <dbReference type="SAM" id="SignalP"/>
    </source>
</evidence>
<evidence type="ECO:0000313" key="11">
    <source>
        <dbReference type="Proteomes" id="UP000270112"/>
    </source>
</evidence>
<evidence type="ECO:0000313" key="8">
    <source>
        <dbReference type="EMBL" id="RDB67969.1"/>
    </source>
</evidence>
<reference evidence="9" key="3">
    <citation type="journal article" date="2019" name="Microbiol. Resour. Announc.">
        <title>Draft Genome Sequences of Type Strains of Gordonibacter faecihominis, Paraeggerthella hongkongensis, Parvibacter caecicola,Slackia equolifaciens, Slackia faecicanis, and Slackia isoflavoniconvertens.</title>
        <authorList>
            <person name="Danylec N."/>
            <person name="Stoll D.A."/>
            <person name="Dotsch A."/>
            <person name="Huch M."/>
        </authorList>
    </citation>
    <scope>NUCLEOTIDE SEQUENCE</scope>
    <source>
        <strain evidence="9">DSM 16107</strain>
    </source>
</reference>
<keyword evidence="2" id="KW-0285">Flavoprotein</keyword>
<dbReference type="PANTHER" id="PTHR43400">
    <property type="entry name" value="FUMARATE REDUCTASE"/>
    <property type="match status" value="1"/>
</dbReference>
<name>A0A3N0IXX4_9ACTN</name>
<dbReference type="InterPro" id="IPR050315">
    <property type="entry name" value="FAD-oxidoreductase_2"/>
</dbReference>
<dbReference type="Pfam" id="PF00890">
    <property type="entry name" value="FAD_binding_2"/>
    <property type="match status" value="1"/>
</dbReference>
<dbReference type="GO" id="GO:0033765">
    <property type="term" value="F:steroid dehydrogenase activity, acting on the CH-CH group of donors"/>
    <property type="evidence" value="ECO:0007669"/>
    <property type="project" value="UniProtKB-ARBA"/>
</dbReference>
<feature type="domain" description="FAD-dependent oxidoreductase 2 FAD-binding" evidence="7">
    <location>
        <begin position="72"/>
        <end position="562"/>
    </location>
</feature>
<dbReference type="InterPro" id="IPR027477">
    <property type="entry name" value="Succ_DH/fumarate_Rdtase_cat_sf"/>
</dbReference>
<dbReference type="SUPFAM" id="SSF51905">
    <property type="entry name" value="FAD/NAD(P)-binding domain"/>
    <property type="match status" value="1"/>
</dbReference>
<evidence type="ECO:0000256" key="2">
    <source>
        <dbReference type="ARBA" id="ARBA00022630"/>
    </source>
</evidence>
<evidence type="ECO:0000313" key="9">
    <source>
        <dbReference type="EMBL" id="RNM41811.1"/>
    </source>
</evidence>
<organism evidence="9 11">
    <name type="scientific">Eggerthella sinensis</name>
    <dbReference type="NCBI Taxonomy" id="242230"/>
    <lineage>
        <taxon>Bacteria</taxon>
        <taxon>Bacillati</taxon>
        <taxon>Actinomycetota</taxon>
        <taxon>Coriobacteriia</taxon>
        <taxon>Eggerthellales</taxon>
        <taxon>Eggerthellaceae</taxon>
        <taxon>Eggerthella</taxon>
    </lineage>
</organism>
<dbReference type="EMBL" id="PPTT01000019">
    <property type="protein sequence ID" value="RDB67969.1"/>
    <property type="molecule type" value="Genomic_DNA"/>
</dbReference>
<comment type="caution">
    <text evidence="9">The sequence shown here is derived from an EMBL/GenBank/DDBJ whole genome shotgun (WGS) entry which is preliminary data.</text>
</comment>
<dbReference type="PANTHER" id="PTHR43400:SF7">
    <property type="entry name" value="FAD-DEPENDENT OXIDOREDUCTASE 2 FAD BINDING DOMAIN-CONTAINING PROTEIN"/>
    <property type="match status" value="1"/>
</dbReference>
<comment type="cofactor">
    <cofactor evidence="1">
        <name>FAD</name>
        <dbReference type="ChEBI" id="CHEBI:57692"/>
    </cofactor>
</comment>
<dbReference type="Gene3D" id="3.90.700.10">
    <property type="entry name" value="Succinate dehydrogenase/fumarate reductase flavoprotein, catalytic domain"/>
    <property type="match status" value="1"/>
</dbReference>
<dbReference type="Gene3D" id="3.50.50.60">
    <property type="entry name" value="FAD/NAD(P)-binding domain"/>
    <property type="match status" value="2"/>
</dbReference>
<proteinExistence type="predicted"/>
<keyword evidence="3" id="KW-0274">FAD</keyword>
<evidence type="ECO:0000256" key="4">
    <source>
        <dbReference type="ARBA" id="ARBA00023002"/>
    </source>
</evidence>
<evidence type="ECO:0000313" key="10">
    <source>
        <dbReference type="Proteomes" id="UP000253817"/>
    </source>
</evidence>
<dbReference type="PROSITE" id="PS51257">
    <property type="entry name" value="PROKAR_LIPOPROTEIN"/>
    <property type="match status" value="1"/>
</dbReference>
<dbReference type="InterPro" id="IPR006311">
    <property type="entry name" value="TAT_signal"/>
</dbReference>
<evidence type="ECO:0000256" key="3">
    <source>
        <dbReference type="ARBA" id="ARBA00022827"/>
    </source>
</evidence>
<feature type="chain" id="PRO_5030078668" description="FAD-dependent oxidoreductase 2 FAD-binding domain-containing protein" evidence="6">
    <location>
        <begin position="35"/>
        <end position="590"/>
    </location>
</feature>
<dbReference type="InterPro" id="IPR036188">
    <property type="entry name" value="FAD/NAD-bd_sf"/>
</dbReference>
<dbReference type="AlphaFoldDB" id="A0A3N0IXX4"/>
<keyword evidence="10" id="KW-1185">Reference proteome</keyword>
<dbReference type="InterPro" id="IPR003953">
    <property type="entry name" value="FAD-dep_OxRdtase_2_FAD-bd"/>
</dbReference>